<dbReference type="EMBL" id="JACIEN010000008">
    <property type="protein sequence ID" value="MBB4019780.1"/>
    <property type="molecule type" value="Genomic_DNA"/>
</dbReference>
<evidence type="ECO:0000256" key="3">
    <source>
        <dbReference type="ARBA" id="ARBA00022795"/>
    </source>
</evidence>
<keyword evidence="6" id="KW-0966">Cell projection</keyword>
<keyword evidence="6" id="KW-0969">Cilium</keyword>
<name>A0A840C3U8_9HYPH</name>
<evidence type="ECO:0000313" key="7">
    <source>
        <dbReference type="Proteomes" id="UP000577362"/>
    </source>
</evidence>
<reference evidence="6 7" key="1">
    <citation type="submission" date="2020-08" db="EMBL/GenBank/DDBJ databases">
        <title>Genomic Encyclopedia of Type Strains, Phase IV (KMG-IV): sequencing the most valuable type-strain genomes for metagenomic binning, comparative biology and taxonomic classification.</title>
        <authorList>
            <person name="Goeker M."/>
        </authorList>
    </citation>
    <scope>NUCLEOTIDE SEQUENCE [LARGE SCALE GENOMIC DNA]</scope>
    <source>
        <strain evidence="6 7">DSM 103737</strain>
    </source>
</reference>
<dbReference type="Proteomes" id="UP000577362">
    <property type="component" value="Unassembled WGS sequence"/>
</dbReference>
<organism evidence="6 7">
    <name type="scientific">Chelatococcus caeni</name>
    <dbReference type="NCBI Taxonomy" id="1348468"/>
    <lineage>
        <taxon>Bacteria</taxon>
        <taxon>Pseudomonadati</taxon>
        <taxon>Pseudomonadota</taxon>
        <taxon>Alphaproteobacteria</taxon>
        <taxon>Hyphomicrobiales</taxon>
        <taxon>Chelatococcaceae</taxon>
        <taxon>Chelatococcus</taxon>
    </lineage>
</organism>
<evidence type="ECO:0000256" key="5">
    <source>
        <dbReference type="SAM" id="MobiDB-lite"/>
    </source>
</evidence>
<keyword evidence="6" id="KW-0282">Flagellum</keyword>
<feature type="region of interest" description="Disordered" evidence="5">
    <location>
        <begin position="1"/>
        <end position="23"/>
    </location>
</feature>
<comment type="caution">
    <text evidence="6">The sequence shown here is derived from an EMBL/GenBank/DDBJ whole genome shotgun (WGS) entry which is preliminary data.</text>
</comment>
<evidence type="ECO:0000256" key="4">
    <source>
        <dbReference type="ARBA" id="ARBA00024746"/>
    </source>
</evidence>
<accession>A0A840C3U8</accession>
<comment type="function">
    <text evidence="4">Required for flagellar hook formation. May act as a scaffolding protein.</text>
</comment>
<proteinExistence type="inferred from homology"/>
<evidence type="ECO:0000313" key="6">
    <source>
        <dbReference type="EMBL" id="MBB4019780.1"/>
    </source>
</evidence>
<sequence length="133" mass="14260">MTVPSVSNVTNNTPTNQSAGTSKTSVDYDTFLKLLVAQLKNQDPTEPMDSTQYMAQLATFSQVEQSVMMNKKLDSLLVASSLQQIDGIIGRTLTTADESISGTVKSVWIYDEGAVAELEDGTRVLLGPGVNIS</sequence>
<gene>
    <name evidence="6" type="ORF">GGR16_004835</name>
</gene>
<feature type="compositionally biased region" description="Low complexity" evidence="5">
    <location>
        <begin position="1"/>
        <end position="16"/>
    </location>
</feature>
<evidence type="ECO:0000256" key="2">
    <source>
        <dbReference type="ARBA" id="ARBA00016013"/>
    </source>
</evidence>
<dbReference type="InterPro" id="IPR005648">
    <property type="entry name" value="FlgD"/>
</dbReference>
<dbReference type="RefSeq" id="WP_019402915.1">
    <property type="nucleotide sequence ID" value="NZ_JACIEN010000008.1"/>
</dbReference>
<comment type="similarity">
    <text evidence="1">Belongs to the FlgD family.</text>
</comment>
<dbReference type="GO" id="GO:0044781">
    <property type="term" value="P:bacterial-type flagellum organization"/>
    <property type="evidence" value="ECO:0007669"/>
    <property type="project" value="UniProtKB-KW"/>
</dbReference>
<evidence type="ECO:0000256" key="1">
    <source>
        <dbReference type="ARBA" id="ARBA00010577"/>
    </source>
</evidence>
<protein>
    <recommendedName>
        <fullName evidence="2">Basal-body rod modification protein FlgD</fullName>
    </recommendedName>
</protein>
<keyword evidence="7" id="KW-1185">Reference proteome</keyword>
<dbReference type="Pfam" id="PF03963">
    <property type="entry name" value="FlgD"/>
    <property type="match status" value="1"/>
</dbReference>
<dbReference type="AlphaFoldDB" id="A0A840C3U8"/>
<dbReference type="NCBIfam" id="NF004670">
    <property type="entry name" value="PRK06009.1"/>
    <property type="match status" value="1"/>
</dbReference>
<keyword evidence="3" id="KW-1005">Bacterial flagellum biogenesis</keyword>